<dbReference type="GO" id="GO:0003677">
    <property type="term" value="F:DNA binding"/>
    <property type="evidence" value="ECO:0007669"/>
    <property type="project" value="UniProtKB-KW"/>
</dbReference>
<dbReference type="Gene3D" id="1.10.260.40">
    <property type="entry name" value="lambda repressor-like DNA-binding domains"/>
    <property type="match status" value="1"/>
</dbReference>
<dbReference type="InterPro" id="IPR001387">
    <property type="entry name" value="Cro/C1-type_HTH"/>
</dbReference>
<dbReference type="Proteomes" id="UP000016511">
    <property type="component" value="Unassembled WGS sequence"/>
</dbReference>
<organism evidence="3 4">
    <name type="scientific">Aneurinibacillus aneurinilyticus ATCC 12856</name>
    <dbReference type="NCBI Taxonomy" id="649747"/>
    <lineage>
        <taxon>Bacteria</taxon>
        <taxon>Bacillati</taxon>
        <taxon>Bacillota</taxon>
        <taxon>Bacilli</taxon>
        <taxon>Bacillales</taxon>
        <taxon>Paenibacillaceae</taxon>
        <taxon>Aneurinibacillus group</taxon>
        <taxon>Aneurinibacillus</taxon>
    </lineage>
</organism>
<dbReference type="eggNOG" id="COG1396">
    <property type="taxonomic scope" value="Bacteria"/>
</dbReference>
<evidence type="ECO:0000259" key="2">
    <source>
        <dbReference type="PROSITE" id="PS50943"/>
    </source>
</evidence>
<dbReference type="STRING" id="649747.HMPREF0083_05688"/>
<dbReference type="PATRIC" id="fig|649747.3.peg.5101"/>
<dbReference type="NCBIfam" id="NF041951">
    <property type="entry name" value="phage_RstR"/>
    <property type="match status" value="1"/>
</dbReference>
<reference evidence="3 4" key="1">
    <citation type="submission" date="2013-08" db="EMBL/GenBank/DDBJ databases">
        <authorList>
            <person name="Weinstock G."/>
            <person name="Sodergren E."/>
            <person name="Wylie T."/>
            <person name="Fulton L."/>
            <person name="Fulton R."/>
            <person name="Fronick C."/>
            <person name="O'Laughlin M."/>
            <person name="Godfrey J."/>
            <person name="Miner T."/>
            <person name="Herter B."/>
            <person name="Appelbaum E."/>
            <person name="Cordes M."/>
            <person name="Lek S."/>
            <person name="Wollam A."/>
            <person name="Pepin K.H."/>
            <person name="Palsikar V.B."/>
            <person name="Mitreva M."/>
            <person name="Wilson R.K."/>
        </authorList>
    </citation>
    <scope>NUCLEOTIDE SEQUENCE [LARGE SCALE GENOMIC DNA]</scope>
    <source>
        <strain evidence="3 4">ATCC 12856</strain>
    </source>
</reference>
<dbReference type="SUPFAM" id="SSF47413">
    <property type="entry name" value="lambda repressor-like DNA-binding domains"/>
    <property type="match status" value="1"/>
</dbReference>
<dbReference type="PANTHER" id="PTHR46558:SF11">
    <property type="entry name" value="HTH-TYPE TRANSCRIPTIONAL REGULATOR XRE"/>
    <property type="match status" value="1"/>
</dbReference>
<keyword evidence="4" id="KW-1185">Reference proteome</keyword>
<name>U1WRX7_ANEAE</name>
<dbReference type="InterPro" id="IPR010982">
    <property type="entry name" value="Lambda_DNA-bd_dom_sf"/>
</dbReference>
<dbReference type="CDD" id="cd00093">
    <property type="entry name" value="HTH_XRE"/>
    <property type="match status" value="1"/>
</dbReference>
<dbReference type="AlphaFoldDB" id="U1WRX7"/>
<accession>U1WRX7</accession>
<proteinExistence type="predicted"/>
<feature type="domain" description="HTH cro/C1-type" evidence="2">
    <location>
        <begin position="13"/>
        <end position="67"/>
    </location>
</feature>
<dbReference type="InterPro" id="IPR049639">
    <property type="entry name" value="RstR"/>
</dbReference>
<keyword evidence="1 3" id="KW-0238">DNA-binding</keyword>
<protein>
    <submittedName>
        <fullName evidence="3">DNA-binding helix-turn-helix protein</fullName>
    </submittedName>
</protein>
<dbReference type="PANTHER" id="PTHR46558">
    <property type="entry name" value="TRACRIPTIONAL REGULATORY PROTEIN-RELATED-RELATED"/>
    <property type="match status" value="1"/>
</dbReference>
<gene>
    <name evidence="3" type="ORF">HMPREF0083_05688</name>
</gene>
<evidence type="ECO:0000313" key="4">
    <source>
        <dbReference type="Proteomes" id="UP000016511"/>
    </source>
</evidence>
<comment type="caution">
    <text evidence="3">The sequence shown here is derived from an EMBL/GenBank/DDBJ whole genome shotgun (WGS) entry which is preliminary data.</text>
</comment>
<dbReference type="PROSITE" id="PS50943">
    <property type="entry name" value="HTH_CROC1"/>
    <property type="match status" value="1"/>
</dbReference>
<evidence type="ECO:0000313" key="3">
    <source>
        <dbReference type="EMBL" id="ERI05405.1"/>
    </source>
</evidence>
<evidence type="ECO:0000256" key="1">
    <source>
        <dbReference type="ARBA" id="ARBA00023125"/>
    </source>
</evidence>
<dbReference type="SMART" id="SM00530">
    <property type="entry name" value="HTH_XRE"/>
    <property type="match status" value="1"/>
</dbReference>
<dbReference type="Pfam" id="PF01381">
    <property type="entry name" value="HTH_3"/>
    <property type="match status" value="1"/>
</dbReference>
<dbReference type="EMBL" id="AWSJ01000359">
    <property type="protein sequence ID" value="ERI05405.1"/>
    <property type="molecule type" value="Genomic_DNA"/>
</dbReference>
<sequence>MVIRIMSVLGKRIKYLREKNNFSQKRLAESLGITNVQLSRYETGDRNPDPDTIKKIADFFEVSTDYLFGRTNNPSSKSNEDDSNINVAFYDGLKDLDKLDPDERQFILDMVEDTVARFKKRKAELKAKKNK</sequence>
<dbReference type="HOGENOM" id="CLU_066192_4_2_9"/>